<keyword evidence="1" id="KW-0812">Transmembrane</keyword>
<accession>A0AAE0WI30</accession>
<protein>
    <submittedName>
        <fullName evidence="2">Uncharacterized protein</fullName>
    </submittedName>
</protein>
<evidence type="ECO:0000313" key="2">
    <source>
        <dbReference type="EMBL" id="KAK3669835.1"/>
    </source>
</evidence>
<evidence type="ECO:0000256" key="1">
    <source>
        <dbReference type="SAM" id="Phobius"/>
    </source>
</evidence>
<reference evidence="2" key="1">
    <citation type="submission" date="2023-07" db="EMBL/GenBank/DDBJ databases">
        <title>Black Yeasts Isolated from many extreme environments.</title>
        <authorList>
            <person name="Coleine C."/>
            <person name="Stajich J.E."/>
            <person name="Selbmann L."/>
        </authorList>
    </citation>
    <scope>NUCLEOTIDE SEQUENCE</scope>
    <source>
        <strain evidence="2">CCFEE 5485</strain>
    </source>
</reference>
<dbReference type="EMBL" id="JAUTXT010000070">
    <property type="protein sequence ID" value="KAK3669835.1"/>
    <property type="molecule type" value="Genomic_DNA"/>
</dbReference>
<dbReference type="Pfam" id="PF19535">
    <property type="entry name" value="DUF6060"/>
    <property type="match status" value="1"/>
</dbReference>
<sequence length="297" mass="31127">MSDAASLYSDCSIGIGQAFLPNTTASPICGVRSNKNGSISAIASSCCPGVTNYGCWSSCPYTNGIQDFMQCLTRSNATNSTIDSAFCFGNITNQNFTAESTSGAPGRRTAPTFSVLLLAVILAAFFIAPSSATIIHSLSAGLEKRAGDDGCQVNVLGNYTTLRNTQLISPHFSCEADRCPFTMNIDTGMDKNNRTVNGRSAAGPEYNAFFGVLQNATQRSFPAQSSVEAQYSFVVPATSMFALGWTAYAWCANGTTSGCGGVFGDSKTTAPFLACGPMFTTDAEDQIQGTIIPITSS</sequence>
<name>A0AAE0WI30_9PEZI</name>
<dbReference type="InterPro" id="IPR045702">
    <property type="entry name" value="DUF6060"/>
</dbReference>
<evidence type="ECO:0000313" key="3">
    <source>
        <dbReference type="Proteomes" id="UP001274830"/>
    </source>
</evidence>
<keyword evidence="1" id="KW-0472">Membrane</keyword>
<feature type="transmembrane region" description="Helical" evidence="1">
    <location>
        <begin position="113"/>
        <end position="135"/>
    </location>
</feature>
<gene>
    <name evidence="2" type="ORF">LTR78_010293</name>
</gene>
<comment type="caution">
    <text evidence="2">The sequence shown here is derived from an EMBL/GenBank/DDBJ whole genome shotgun (WGS) entry which is preliminary data.</text>
</comment>
<organism evidence="2 3">
    <name type="scientific">Recurvomyces mirabilis</name>
    <dbReference type="NCBI Taxonomy" id="574656"/>
    <lineage>
        <taxon>Eukaryota</taxon>
        <taxon>Fungi</taxon>
        <taxon>Dikarya</taxon>
        <taxon>Ascomycota</taxon>
        <taxon>Pezizomycotina</taxon>
        <taxon>Dothideomycetes</taxon>
        <taxon>Dothideomycetidae</taxon>
        <taxon>Mycosphaerellales</taxon>
        <taxon>Teratosphaeriaceae</taxon>
        <taxon>Recurvomyces</taxon>
    </lineage>
</organism>
<proteinExistence type="predicted"/>
<keyword evidence="1" id="KW-1133">Transmembrane helix</keyword>
<dbReference type="AlphaFoldDB" id="A0AAE0WI30"/>
<dbReference type="Proteomes" id="UP001274830">
    <property type="component" value="Unassembled WGS sequence"/>
</dbReference>
<keyword evidence="3" id="KW-1185">Reference proteome</keyword>